<evidence type="ECO:0000259" key="1">
    <source>
        <dbReference type="PROSITE" id="PS51186"/>
    </source>
</evidence>
<dbReference type="STRING" id="341036.SAMN05660649_00976"/>
<name>A0A1I2PYR8_9FIRM</name>
<dbReference type="GO" id="GO:0016747">
    <property type="term" value="F:acyltransferase activity, transferring groups other than amino-acyl groups"/>
    <property type="evidence" value="ECO:0007669"/>
    <property type="project" value="InterPro"/>
</dbReference>
<dbReference type="EMBL" id="FOOX01000003">
    <property type="protein sequence ID" value="SFG21168.1"/>
    <property type="molecule type" value="Genomic_DNA"/>
</dbReference>
<dbReference type="AlphaFoldDB" id="A0A1I2PYR8"/>
<dbReference type="PANTHER" id="PTHR43451:SF1">
    <property type="entry name" value="ACETYLTRANSFERASE"/>
    <property type="match status" value="1"/>
</dbReference>
<organism evidence="2 3">
    <name type="scientific">Desulfotruncus arcticus DSM 17038</name>
    <dbReference type="NCBI Taxonomy" id="1121424"/>
    <lineage>
        <taxon>Bacteria</taxon>
        <taxon>Bacillati</taxon>
        <taxon>Bacillota</taxon>
        <taxon>Clostridia</taxon>
        <taxon>Eubacteriales</taxon>
        <taxon>Desulfallaceae</taxon>
        <taxon>Desulfotruncus</taxon>
    </lineage>
</organism>
<proteinExistence type="predicted"/>
<keyword evidence="3" id="KW-1185">Reference proteome</keyword>
<dbReference type="PROSITE" id="PS51186">
    <property type="entry name" value="GNAT"/>
    <property type="match status" value="1"/>
</dbReference>
<dbReference type="Pfam" id="PF13673">
    <property type="entry name" value="Acetyltransf_10"/>
    <property type="match status" value="1"/>
</dbReference>
<dbReference type="InterPro" id="IPR052564">
    <property type="entry name" value="N-acetyltrans/Recomb-assoc"/>
</dbReference>
<gene>
    <name evidence="2" type="ORF">SAMN05660649_00976</name>
</gene>
<dbReference type="PANTHER" id="PTHR43451">
    <property type="entry name" value="ACETYLTRANSFERASE (GNAT) FAMILY PROTEIN"/>
    <property type="match status" value="1"/>
</dbReference>
<dbReference type="RefSeq" id="WP_092469291.1">
    <property type="nucleotide sequence ID" value="NZ_FOOX01000003.1"/>
</dbReference>
<dbReference type="CDD" id="cd04301">
    <property type="entry name" value="NAT_SF"/>
    <property type="match status" value="1"/>
</dbReference>
<dbReference type="Gene3D" id="3.40.630.30">
    <property type="match status" value="1"/>
</dbReference>
<protein>
    <submittedName>
        <fullName evidence="2">Acetyltransferase (GNAT) domain-containing protein</fullName>
    </submittedName>
</protein>
<feature type="domain" description="N-acetyltransferase" evidence="1">
    <location>
        <begin position="1"/>
        <end position="144"/>
    </location>
</feature>
<accession>A0A1I2PYR8</accession>
<sequence>MEIKKLIQAEKADAMRLVWDVFLKFEAPDYVEEGVNTFRDFINDENQINNLEMDGAYEKGSLSGVIATRNESSHIALFFVDRRYHRQGIGRKLFEAVLRNSASEIITVHSSPYAREIYHKLGFTDTDAEQTKNGIRYIPMKYQE</sequence>
<reference evidence="3" key="1">
    <citation type="submission" date="2016-10" db="EMBL/GenBank/DDBJ databases">
        <authorList>
            <person name="Varghese N."/>
            <person name="Submissions S."/>
        </authorList>
    </citation>
    <scope>NUCLEOTIDE SEQUENCE [LARGE SCALE GENOMIC DNA]</scope>
    <source>
        <strain evidence="3">DSM 17038</strain>
    </source>
</reference>
<dbReference type="SUPFAM" id="SSF55729">
    <property type="entry name" value="Acyl-CoA N-acyltransferases (Nat)"/>
    <property type="match status" value="1"/>
</dbReference>
<dbReference type="InterPro" id="IPR000182">
    <property type="entry name" value="GNAT_dom"/>
</dbReference>
<evidence type="ECO:0000313" key="2">
    <source>
        <dbReference type="EMBL" id="SFG21168.1"/>
    </source>
</evidence>
<dbReference type="InterPro" id="IPR016181">
    <property type="entry name" value="Acyl_CoA_acyltransferase"/>
</dbReference>
<dbReference type="Proteomes" id="UP000199337">
    <property type="component" value="Unassembled WGS sequence"/>
</dbReference>
<evidence type="ECO:0000313" key="3">
    <source>
        <dbReference type="Proteomes" id="UP000199337"/>
    </source>
</evidence>
<keyword evidence="2" id="KW-0808">Transferase</keyword>
<dbReference type="OrthoDB" id="307526at2"/>